<dbReference type="PROSITE" id="PS51419">
    <property type="entry name" value="RAB"/>
    <property type="match status" value="1"/>
</dbReference>
<name>J4UK65_TRIAS</name>
<feature type="region of interest" description="Disordered" evidence="4">
    <location>
        <begin position="1"/>
        <end position="24"/>
    </location>
</feature>
<dbReference type="PROSITE" id="PS51420">
    <property type="entry name" value="RHO"/>
    <property type="match status" value="1"/>
</dbReference>
<dbReference type="OrthoDB" id="2593842at2759"/>
<dbReference type="SUPFAM" id="SSF52540">
    <property type="entry name" value="P-loop containing nucleoside triphosphate hydrolases"/>
    <property type="match status" value="1"/>
</dbReference>
<keyword evidence="2" id="KW-0547">Nucleotide-binding</keyword>
<sequence>MNHNIQAIKSTRHAKRPSVQTDRPGVVVGDGAVGKTCLLISYTTNAFPGECLTTTRRKYSSTGDRSRSDYGTRQDRKTMMCAESGSAVDVPGRADVQPPATSVVPANRRVPGVLLDYAERGRTAASTQLVFLRYQLTIQKWIPEIRHHAAGVPIILVGTKLDLRDDPTTIQRLRERRFSPITYNQGMQMAKEVGAVRYVEASSKTQEGLKNVFDEAIRAVLTPADRPAAGQQRKPKKKVCTVL</sequence>
<dbReference type="VEuPathDB" id="FungiDB:A1Q1_05455"/>
<evidence type="ECO:0000313" key="5">
    <source>
        <dbReference type="EMBL" id="EJT52245.1"/>
    </source>
</evidence>
<dbReference type="Pfam" id="PF00071">
    <property type="entry name" value="Ras"/>
    <property type="match status" value="2"/>
</dbReference>
<dbReference type="GO" id="GO:0007264">
    <property type="term" value="P:small GTPase-mediated signal transduction"/>
    <property type="evidence" value="ECO:0007669"/>
    <property type="project" value="InterPro"/>
</dbReference>
<accession>J4UK65</accession>
<feature type="region of interest" description="Disordered" evidence="4">
    <location>
        <begin position="57"/>
        <end position="103"/>
    </location>
</feature>
<dbReference type="PANTHER" id="PTHR24072">
    <property type="entry name" value="RHO FAMILY GTPASE"/>
    <property type="match status" value="1"/>
</dbReference>
<dbReference type="PRINTS" id="PR00449">
    <property type="entry name" value="RASTRNSFRMNG"/>
</dbReference>
<dbReference type="SMART" id="SM00173">
    <property type="entry name" value="RAS"/>
    <property type="match status" value="1"/>
</dbReference>
<dbReference type="InterPro" id="IPR005225">
    <property type="entry name" value="Small_GTP-bd"/>
</dbReference>
<evidence type="ECO:0000256" key="3">
    <source>
        <dbReference type="ARBA" id="ARBA00023134"/>
    </source>
</evidence>
<evidence type="ECO:0000256" key="4">
    <source>
        <dbReference type="SAM" id="MobiDB-lite"/>
    </source>
</evidence>
<dbReference type="HOGENOM" id="CLU_041217_21_3_1"/>
<proteinExistence type="predicted"/>
<dbReference type="NCBIfam" id="TIGR00231">
    <property type="entry name" value="small_GTP"/>
    <property type="match status" value="1"/>
</dbReference>
<dbReference type="GeneID" id="25988967"/>
<reference evidence="5 6" key="1">
    <citation type="journal article" date="2012" name="Eukaryot. Cell">
        <title>Draft genome sequence of CBS 2479, the standard type strain of Trichosporon asahii.</title>
        <authorList>
            <person name="Yang R.Y."/>
            <person name="Li H.T."/>
            <person name="Zhu H."/>
            <person name="Zhou G.P."/>
            <person name="Wang M."/>
            <person name="Wang L."/>
        </authorList>
    </citation>
    <scope>NUCLEOTIDE SEQUENCE [LARGE SCALE GENOMIC DNA]</scope>
    <source>
        <strain evidence="6">ATCC 90039 / CBS 2479 / JCM 2466 / KCTC 7840 / NCYC 2677 / UAMH 7654</strain>
    </source>
</reference>
<dbReference type="KEGG" id="tasa:A1Q1_05455"/>
<dbReference type="EMBL" id="ALBS01000030">
    <property type="protein sequence ID" value="EJT52245.1"/>
    <property type="molecule type" value="Genomic_DNA"/>
</dbReference>
<dbReference type="SMART" id="SM00175">
    <property type="entry name" value="RAB"/>
    <property type="match status" value="1"/>
</dbReference>
<organism evidence="5 6">
    <name type="scientific">Trichosporon asahii var. asahii (strain ATCC 90039 / CBS 2479 / JCM 2466 / KCTC 7840 / NBRC 103889/ NCYC 2677 / UAMH 7654)</name>
    <name type="common">Yeast</name>
    <dbReference type="NCBI Taxonomy" id="1186058"/>
    <lineage>
        <taxon>Eukaryota</taxon>
        <taxon>Fungi</taxon>
        <taxon>Dikarya</taxon>
        <taxon>Basidiomycota</taxon>
        <taxon>Agaricomycotina</taxon>
        <taxon>Tremellomycetes</taxon>
        <taxon>Trichosporonales</taxon>
        <taxon>Trichosporonaceae</taxon>
        <taxon>Trichosporon</taxon>
    </lineage>
</organism>
<evidence type="ECO:0000313" key="6">
    <source>
        <dbReference type="Proteomes" id="UP000002748"/>
    </source>
</evidence>
<dbReference type="GO" id="GO:0005525">
    <property type="term" value="F:GTP binding"/>
    <property type="evidence" value="ECO:0007669"/>
    <property type="project" value="UniProtKB-KW"/>
</dbReference>
<dbReference type="Proteomes" id="UP000002748">
    <property type="component" value="Unassembled WGS sequence"/>
</dbReference>
<dbReference type="SMART" id="SM00174">
    <property type="entry name" value="RHO"/>
    <property type="match status" value="1"/>
</dbReference>
<keyword evidence="1" id="KW-0488">Methylation</keyword>
<dbReference type="InterPro" id="IPR001806">
    <property type="entry name" value="Small_GTPase"/>
</dbReference>
<evidence type="ECO:0000256" key="2">
    <source>
        <dbReference type="ARBA" id="ARBA00022741"/>
    </source>
</evidence>
<feature type="compositionally biased region" description="Basic and acidic residues" evidence="4">
    <location>
        <begin position="64"/>
        <end position="78"/>
    </location>
</feature>
<dbReference type="AlphaFoldDB" id="J4UK65"/>
<dbReference type="GO" id="GO:0003924">
    <property type="term" value="F:GTPase activity"/>
    <property type="evidence" value="ECO:0007669"/>
    <property type="project" value="InterPro"/>
</dbReference>
<evidence type="ECO:0000256" key="1">
    <source>
        <dbReference type="ARBA" id="ARBA00022481"/>
    </source>
</evidence>
<gene>
    <name evidence="5" type="ORF">A1Q1_05455</name>
</gene>
<protein>
    <submittedName>
        <fullName evidence="5">Rho GTPase</fullName>
    </submittedName>
</protein>
<dbReference type="InterPro" id="IPR027417">
    <property type="entry name" value="P-loop_NTPase"/>
</dbReference>
<keyword evidence="3" id="KW-0342">GTP-binding</keyword>
<comment type="caution">
    <text evidence="5">The sequence shown here is derived from an EMBL/GenBank/DDBJ whole genome shotgun (WGS) entry which is preliminary data.</text>
</comment>
<dbReference type="RefSeq" id="XP_014183568.1">
    <property type="nucleotide sequence ID" value="XM_014328093.1"/>
</dbReference>
<dbReference type="PROSITE" id="PS51421">
    <property type="entry name" value="RAS"/>
    <property type="match status" value="1"/>
</dbReference>
<dbReference type="Gene3D" id="3.40.50.300">
    <property type="entry name" value="P-loop containing nucleotide triphosphate hydrolases"/>
    <property type="match status" value="1"/>
</dbReference>
<dbReference type="InterPro" id="IPR003578">
    <property type="entry name" value="Small_GTPase_Rho"/>
</dbReference>